<dbReference type="SMART" id="SM00154">
    <property type="entry name" value="ZnF_AN1"/>
    <property type="match status" value="1"/>
</dbReference>
<feature type="region of interest" description="Disordered" evidence="10">
    <location>
        <begin position="670"/>
        <end position="707"/>
    </location>
</feature>
<evidence type="ECO:0000313" key="13">
    <source>
        <dbReference type="Proteomes" id="UP000283509"/>
    </source>
</evidence>
<keyword evidence="13" id="KW-1185">Reference proteome</keyword>
<dbReference type="SMART" id="SM00726">
    <property type="entry name" value="UIM"/>
    <property type="match status" value="2"/>
</dbReference>
<keyword evidence="6 9" id="KW-0863">Zinc-finger</keyword>
<evidence type="ECO:0000256" key="9">
    <source>
        <dbReference type="PROSITE-ProRule" id="PRU00449"/>
    </source>
</evidence>
<protein>
    <recommendedName>
        <fullName evidence="3">monoamine oxidase</fullName>
        <ecNumber evidence="3">1.4.3.4</ecNumber>
    </recommendedName>
</protein>
<dbReference type="EC" id="1.4.3.4" evidence="3"/>
<dbReference type="Gene3D" id="6.10.140.100">
    <property type="match status" value="1"/>
</dbReference>
<evidence type="ECO:0000256" key="5">
    <source>
        <dbReference type="ARBA" id="ARBA00022737"/>
    </source>
</evidence>
<comment type="similarity">
    <text evidence="2">Belongs to the flavin monoamine oxidase family.</text>
</comment>
<feature type="compositionally biased region" description="Polar residues" evidence="10">
    <location>
        <begin position="808"/>
        <end position="830"/>
    </location>
</feature>
<comment type="subcellular location">
    <subcellularLocation>
        <location evidence="1">Mitochondrion outer membrane</location>
        <topology evidence="1">Single-pass type IV membrane protein</topology>
        <orientation evidence="1">Cytoplasmic side</orientation>
    </subcellularLocation>
</comment>
<dbReference type="PANTHER" id="PTHR43563">
    <property type="entry name" value="AMINE OXIDASE"/>
    <property type="match status" value="1"/>
</dbReference>
<dbReference type="PANTHER" id="PTHR43563:SF14">
    <property type="entry name" value="AMINE OXIDASE"/>
    <property type="match status" value="1"/>
</dbReference>
<evidence type="ECO:0000256" key="10">
    <source>
        <dbReference type="SAM" id="MobiDB-lite"/>
    </source>
</evidence>
<dbReference type="Gene3D" id="4.10.1110.10">
    <property type="entry name" value="AN1-like Zinc finger"/>
    <property type="match status" value="1"/>
</dbReference>
<evidence type="ECO:0000256" key="2">
    <source>
        <dbReference type="ARBA" id="ARBA00005995"/>
    </source>
</evidence>
<evidence type="ECO:0000256" key="7">
    <source>
        <dbReference type="ARBA" id="ARBA00022833"/>
    </source>
</evidence>
<dbReference type="OrthoDB" id="5046242at2759"/>
<dbReference type="Pfam" id="PF25403">
    <property type="entry name" value="zf-C2H2_ZFAND2"/>
    <property type="match status" value="1"/>
</dbReference>
<dbReference type="PROSITE" id="PS50330">
    <property type="entry name" value="UIM"/>
    <property type="match status" value="2"/>
</dbReference>
<gene>
    <name evidence="12" type="ORF">C7M84_017644</name>
</gene>
<feature type="compositionally biased region" description="Polar residues" evidence="10">
    <location>
        <begin position="736"/>
        <end position="756"/>
    </location>
</feature>
<comment type="caution">
    <text evidence="12">The sequence shown here is derived from an EMBL/GenBank/DDBJ whole genome shotgun (WGS) entry which is preliminary data.</text>
</comment>
<evidence type="ECO:0000313" key="12">
    <source>
        <dbReference type="EMBL" id="ROT64410.1"/>
    </source>
</evidence>
<evidence type="ECO:0000256" key="4">
    <source>
        <dbReference type="ARBA" id="ARBA00022723"/>
    </source>
</evidence>
<evidence type="ECO:0000256" key="3">
    <source>
        <dbReference type="ARBA" id="ARBA00012804"/>
    </source>
</evidence>
<accession>A0A423SJN5</accession>
<reference evidence="12 13" key="2">
    <citation type="submission" date="2019-01" db="EMBL/GenBank/DDBJ databases">
        <title>The decoding of complex shrimp genome reveals the adaptation for benthos swimmer, frequently molting mechanism and breeding impact on genome.</title>
        <authorList>
            <person name="Sun Y."/>
            <person name="Gao Y."/>
            <person name="Yu Y."/>
        </authorList>
    </citation>
    <scope>NUCLEOTIDE SEQUENCE [LARGE SCALE GENOMIC DNA]</scope>
    <source>
        <tissue evidence="12">Muscle</tissue>
    </source>
</reference>
<dbReference type="InterPro" id="IPR035896">
    <property type="entry name" value="AN1-like_Znf"/>
</dbReference>
<keyword evidence="4" id="KW-0479">Metal-binding</keyword>
<dbReference type="InterPro" id="IPR002937">
    <property type="entry name" value="Amino_oxidase"/>
</dbReference>
<evidence type="ECO:0000259" key="11">
    <source>
        <dbReference type="PROSITE" id="PS51039"/>
    </source>
</evidence>
<evidence type="ECO:0000256" key="6">
    <source>
        <dbReference type="ARBA" id="ARBA00022771"/>
    </source>
</evidence>
<keyword evidence="5" id="KW-0677">Repeat</keyword>
<dbReference type="GO" id="GO:0097621">
    <property type="term" value="F:monoamine oxidase activity"/>
    <property type="evidence" value="ECO:0007669"/>
    <property type="project" value="UniProtKB-EC"/>
</dbReference>
<name>A0A423SJN5_PENVA</name>
<dbReference type="Pfam" id="PF01593">
    <property type="entry name" value="Amino_oxidase"/>
    <property type="match status" value="2"/>
</dbReference>
<dbReference type="STRING" id="6689.A0A423SJN5"/>
<feature type="compositionally biased region" description="Low complexity" evidence="10">
    <location>
        <begin position="723"/>
        <end position="735"/>
    </location>
</feature>
<feature type="compositionally biased region" description="Polar residues" evidence="10">
    <location>
        <begin position="690"/>
        <end position="707"/>
    </location>
</feature>
<dbReference type="InterPro" id="IPR000058">
    <property type="entry name" value="Znf_AN1"/>
</dbReference>
<dbReference type="SUPFAM" id="SSF51905">
    <property type="entry name" value="FAD/NAD(P)-binding domain"/>
    <property type="match status" value="1"/>
</dbReference>
<reference evidence="12 13" key="1">
    <citation type="submission" date="2018-04" db="EMBL/GenBank/DDBJ databases">
        <authorList>
            <person name="Zhang X."/>
            <person name="Yuan J."/>
            <person name="Li F."/>
            <person name="Xiang J."/>
        </authorList>
    </citation>
    <scope>NUCLEOTIDE SEQUENCE [LARGE SCALE GENOMIC DNA]</scope>
    <source>
        <tissue evidence="12">Muscle</tissue>
    </source>
</reference>
<dbReference type="InterPro" id="IPR050703">
    <property type="entry name" value="Flavin_MAO"/>
</dbReference>
<feature type="region of interest" description="Disordered" evidence="10">
    <location>
        <begin position="720"/>
        <end position="830"/>
    </location>
</feature>
<dbReference type="Gene3D" id="3.50.50.60">
    <property type="entry name" value="FAD/NAD(P)-binding domain"/>
    <property type="match status" value="2"/>
</dbReference>
<organism evidence="12 13">
    <name type="scientific">Penaeus vannamei</name>
    <name type="common">Whiteleg shrimp</name>
    <name type="synonym">Litopenaeus vannamei</name>
    <dbReference type="NCBI Taxonomy" id="6689"/>
    <lineage>
        <taxon>Eukaryota</taxon>
        <taxon>Metazoa</taxon>
        <taxon>Ecdysozoa</taxon>
        <taxon>Arthropoda</taxon>
        <taxon>Crustacea</taxon>
        <taxon>Multicrustacea</taxon>
        <taxon>Malacostraca</taxon>
        <taxon>Eumalacostraca</taxon>
        <taxon>Eucarida</taxon>
        <taxon>Decapoda</taxon>
        <taxon>Dendrobranchiata</taxon>
        <taxon>Penaeoidea</taxon>
        <taxon>Penaeidae</taxon>
        <taxon>Penaeus</taxon>
    </lineage>
</organism>
<feature type="domain" description="AN1-type" evidence="11">
    <location>
        <begin position="634"/>
        <end position="682"/>
    </location>
</feature>
<dbReference type="PROSITE" id="PS51039">
    <property type="entry name" value="ZF_AN1"/>
    <property type="match status" value="1"/>
</dbReference>
<dbReference type="Pfam" id="PF02809">
    <property type="entry name" value="UIM"/>
    <property type="match status" value="2"/>
</dbReference>
<dbReference type="SUPFAM" id="SSF118310">
    <property type="entry name" value="AN1-like Zinc finger"/>
    <property type="match status" value="1"/>
</dbReference>
<evidence type="ECO:0000256" key="1">
    <source>
        <dbReference type="ARBA" id="ARBA00004362"/>
    </source>
</evidence>
<dbReference type="GO" id="GO:0008270">
    <property type="term" value="F:zinc ion binding"/>
    <property type="evidence" value="ECO:0007669"/>
    <property type="project" value="UniProtKB-KW"/>
</dbReference>
<comment type="catalytic activity">
    <reaction evidence="8">
        <text>a secondary aliphatic amine + O2 + H2O = a primary amine + an aldehyde + H2O2</text>
        <dbReference type="Rhea" id="RHEA:26414"/>
        <dbReference type="ChEBI" id="CHEBI:15377"/>
        <dbReference type="ChEBI" id="CHEBI:15379"/>
        <dbReference type="ChEBI" id="CHEBI:16240"/>
        <dbReference type="ChEBI" id="CHEBI:17478"/>
        <dbReference type="ChEBI" id="CHEBI:58855"/>
        <dbReference type="ChEBI" id="CHEBI:65296"/>
        <dbReference type="EC" id="1.4.3.4"/>
    </reaction>
</comment>
<dbReference type="Gene3D" id="3.90.660.10">
    <property type="match status" value="1"/>
</dbReference>
<dbReference type="GO" id="GO:0005741">
    <property type="term" value="C:mitochondrial outer membrane"/>
    <property type="evidence" value="ECO:0007669"/>
    <property type="project" value="UniProtKB-SubCell"/>
</dbReference>
<sequence>MNILRELGLETYPQYTTGTKVMQLGSDSKIRTYNSDIPPLGSIRGLVQLQLFIWKVEKMAAQTPTQDPYGSPHAQELDGLTVDSFARKHLSCEAALQVVDVACKVAFGADATRISAIFFLAYSNAAGGVMKILEAKEETAQEARVKGGTQQISQILAQRLGDEIVFLSHPVVRLDQTEENVKVTTENGKTFEARRVIMTAPPNMIIKMKFSPPLPPSKKLIYENLPIGHLIKFVVVYDKAFWRENGFSGEVVSNGGSERLPSGLTRGPLSVCFDATTHRGTPAIVGFIAARQGSFSSLFFIPHLPSPPFPTLYPSTHFFIFLPYPPSFLPTLILLPNTSSPPFFPLPHPLPSPNPYTPPHHLLHPLLNPPLLFYVLPYFPTFSPSLLPFSYPSFLLSLSLSTFPLPSPLLSIDERKSAVLEGLADTLGSSARHCVSYTEKIWAEEPYIGGCPVVFGVPGVSFALPHLRSPFDRWVREVGGRGRGCGREVGGWGRGSGKEGGWLGAGVWEGGGLHFAGTETATEWTGYISGAIQSADRAAAEVLKNLRPELVSENDLKGTCYDPESILGENRTKQKLHVDHHKYDDHSCPESYKADVRIPVCPLCNQPVPSKRGEAPDLAVNDHMENNCKNKNKKIYTNKCSANGCKTKEMVPVSCNACGLNYCLRHRHTTDHDCKGPATSRDKAAKAAMSRSSTSRGQSNGSVSRGLSSLADASAQGIRRYFSPSPSSTGPRPTGHSQQHQRQPVRTPPSVSSLQGGMSEDEALARAMAASVQDANKAPRPQQQQPSRTSPQESEDEQLARAIAASLEETSAQSASRNQQGNNSSNCNVC</sequence>
<dbReference type="Proteomes" id="UP000283509">
    <property type="component" value="Unassembled WGS sequence"/>
</dbReference>
<proteinExistence type="inferred from homology"/>
<dbReference type="EMBL" id="QCYY01003255">
    <property type="protein sequence ID" value="ROT64410.1"/>
    <property type="molecule type" value="Genomic_DNA"/>
</dbReference>
<dbReference type="SUPFAM" id="SSF54373">
    <property type="entry name" value="FAD-linked reductases, C-terminal domain"/>
    <property type="match status" value="2"/>
</dbReference>
<feature type="compositionally biased region" description="Low complexity" evidence="10">
    <location>
        <begin position="779"/>
        <end position="792"/>
    </location>
</feature>
<keyword evidence="7" id="KW-0862">Zinc</keyword>
<dbReference type="InterPro" id="IPR036188">
    <property type="entry name" value="FAD/NAD-bd_sf"/>
</dbReference>
<dbReference type="InterPro" id="IPR003903">
    <property type="entry name" value="UIM_dom"/>
</dbReference>
<evidence type="ECO:0000256" key="8">
    <source>
        <dbReference type="ARBA" id="ARBA00048448"/>
    </source>
</evidence>
<feature type="compositionally biased region" description="Basic and acidic residues" evidence="10">
    <location>
        <begin position="670"/>
        <end position="685"/>
    </location>
</feature>
<dbReference type="InterPro" id="IPR057357">
    <property type="entry name" value="Znf-C2H2_ZFAND2A/B"/>
</dbReference>
<dbReference type="Pfam" id="PF01428">
    <property type="entry name" value="zf-AN1"/>
    <property type="match status" value="1"/>
</dbReference>
<dbReference type="AlphaFoldDB" id="A0A423SJN5"/>